<dbReference type="PANTHER" id="PTHR33445">
    <property type="entry name" value="ATP SYNTHASE SUBUNIT B', CHLOROPLASTIC"/>
    <property type="match status" value="1"/>
</dbReference>
<evidence type="ECO:0000256" key="14">
    <source>
        <dbReference type="RuleBase" id="RU003848"/>
    </source>
</evidence>
<feature type="transmembrane region" description="Helical" evidence="13">
    <location>
        <begin position="15"/>
        <end position="36"/>
    </location>
</feature>
<dbReference type="Pfam" id="PF00430">
    <property type="entry name" value="ATP-synt_B"/>
    <property type="match status" value="1"/>
</dbReference>
<dbReference type="InterPro" id="IPR050059">
    <property type="entry name" value="ATP_synthase_B_chain"/>
</dbReference>
<dbReference type="NCBIfam" id="TIGR01144">
    <property type="entry name" value="ATP_synt_b"/>
    <property type="match status" value="1"/>
</dbReference>
<dbReference type="GO" id="GO:0012505">
    <property type="term" value="C:endomembrane system"/>
    <property type="evidence" value="ECO:0007669"/>
    <property type="project" value="UniProtKB-SubCell"/>
</dbReference>
<keyword evidence="19" id="KW-1185">Reference proteome</keyword>
<evidence type="ECO:0000256" key="7">
    <source>
        <dbReference type="ARBA" id="ARBA00022989"/>
    </source>
</evidence>
<dbReference type="GO" id="GO:0005886">
    <property type="term" value="C:plasma membrane"/>
    <property type="evidence" value="ECO:0007669"/>
    <property type="project" value="UniProtKB-SubCell"/>
</dbReference>
<protein>
    <recommendedName>
        <fullName evidence="13">ATP synthase subunit b</fullName>
    </recommendedName>
    <alternativeName>
        <fullName evidence="13">ATP synthase F(0) sector subunit b</fullName>
    </alternativeName>
    <alternativeName>
        <fullName evidence="13">ATPase subunit I</fullName>
    </alternativeName>
    <alternativeName>
        <fullName evidence="13">F-type ATPase subunit b</fullName>
        <shortName evidence="13">F-ATPase subunit b</shortName>
    </alternativeName>
</protein>
<keyword evidence="15" id="KW-0175">Coiled coil</keyword>
<dbReference type="Proteomes" id="UP000480929">
    <property type="component" value="Unassembled WGS sequence"/>
</dbReference>
<comment type="similarity">
    <text evidence="1 13 14">Belongs to the ATPase B chain family.</text>
</comment>
<evidence type="ECO:0000256" key="8">
    <source>
        <dbReference type="ARBA" id="ARBA00023065"/>
    </source>
</evidence>
<dbReference type="Proteomes" id="UP000433575">
    <property type="component" value="Unassembled WGS sequence"/>
</dbReference>
<keyword evidence="5 13" id="KW-0812">Transmembrane</keyword>
<comment type="subcellular location">
    <subcellularLocation>
        <location evidence="13">Cell membrane</location>
        <topology evidence="13">Single-pass membrane protein</topology>
    </subcellularLocation>
    <subcellularLocation>
        <location evidence="12">Endomembrane system</location>
        <topology evidence="12">Single-pass membrane protein</topology>
    </subcellularLocation>
</comment>
<evidence type="ECO:0000256" key="15">
    <source>
        <dbReference type="SAM" id="Coils"/>
    </source>
</evidence>
<evidence type="ECO:0000256" key="4">
    <source>
        <dbReference type="ARBA" id="ARBA00022547"/>
    </source>
</evidence>
<keyword evidence="3 13" id="KW-1003">Cell membrane</keyword>
<evidence type="ECO:0000256" key="6">
    <source>
        <dbReference type="ARBA" id="ARBA00022781"/>
    </source>
</evidence>
<dbReference type="OrthoDB" id="282095at2"/>
<keyword evidence="8 13" id="KW-0406">Ion transport</keyword>
<dbReference type="GO" id="GO:0045259">
    <property type="term" value="C:proton-transporting ATP synthase complex"/>
    <property type="evidence" value="ECO:0007669"/>
    <property type="project" value="UniProtKB-KW"/>
</dbReference>
<evidence type="ECO:0000313" key="18">
    <source>
        <dbReference type="Proteomes" id="UP000433575"/>
    </source>
</evidence>
<keyword evidence="7 13" id="KW-1133">Transmembrane helix</keyword>
<keyword evidence="2 13" id="KW-0813">Transport</keyword>
<dbReference type="HAMAP" id="MF_01398">
    <property type="entry name" value="ATP_synth_b_bprime"/>
    <property type="match status" value="1"/>
</dbReference>
<dbReference type="Gene3D" id="1.20.5.620">
    <property type="entry name" value="F1F0 ATP synthase subunit B, membrane domain"/>
    <property type="match status" value="1"/>
</dbReference>
<dbReference type="GO" id="GO:0046961">
    <property type="term" value="F:proton-transporting ATPase activity, rotational mechanism"/>
    <property type="evidence" value="ECO:0007669"/>
    <property type="project" value="TreeGrafter"/>
</dbReference>
<evidence type="ECO:0000256" key="5">
    <source>
        <dbReference type="ARBA" id="ARBA00022692"/>
    </source>
</evidence>
<evidence type="ECO:0000256" key="2">
    <source>
        <dbReference type="ARBA" id="ARBA00022448"/>
    </source>
</evidence>
<evidence type="ECO:0000313" key="17">
    <source>
        <dbReference type="EMBL" id="MSC33534.1"/>
    </source>
</evidence>
<comment type="subunit">
    <text evidence="13">F-type ATPases have 2 components, F(1) - the catalytic core - and F(0) - the membrane proton channel. F(1) has five subunits: alpha(3), beta(3), gamma(1), delta(1), epsilon(1). F(0) has three main subunits: a(1), b(2) and c(10-14). The alpha and beta chains form an alternating ring which encloses part of the gamma chain. F(1) is attached to F(0) by a central stalk formed by the gamma and epsilon chains, while a peripheral stalk is formed by the delta and b chains.</text>
</comment>
<dbReference type="RefSeq" id="WP_154238987.1">
    <property type="nucleotide sequence ID" value="NZ_AP031450.1"/>
</dbReference>
<reference evidence="18 19" key="1">
    <citation type="journal article" date="2019" name="Nat. Med.">
        <title>A library of human gut bacterial isolates paired with longitudinal multiomics data enables mechanistic microbiome research.</title>
        <authorList>
            <person name="Poyet M."/>
            <person name="Groussin M."/>
            <person name="Gibbons S.M."/>
            <person name="Avila-Pacheco J."/>
            <person name="Jiang X."/>
            <person name="Kearney S.M."/>
            <person name="Perrotta A.R."/>
            <person name="Berdy B."/>
            <person name="Zhao S."/>
            <person name="Lieberman T.D."/>
            <person name="Swanson P.K."/>
            <person name="Smith M."/>
            <person name="Roesemann S."/>
            <person name="Alexander J.E."/>
            <person name="Rich S.A."/>
            <person name="Livny J."/>
            <person name="Vlamakis H."/>
            <person name="Clish C."/>
            <person name="Bullock K."/>
            <person name="Deik A."/>
            <person name="Scott J."/>
            <person name="Pierce K.A."/>
            <person name="Xavier R.J."/>
            <person name="Alm E.J."/>
        </authorList>
    </citation>
    <scope>NUCLEOTIDE SEQUENCE [LARGE SCALE GENOMIC DNA]</scope>
    <source>
        <strain evidence="16 18">BIOML-A4</strain>
        <strain evidence="17 19">BIOML-A5</strain>
    </source>
</reference>
<keyword evidence="6 13" id="KW-0375">Hydrogen ion transport</keyword>
<dbReference type="AlphaFoldDB" id="A0A6N7S7K4"/>
<evidence type="ECO:0000256" key="1">
    <source>
        <dbReference type="ARBA" id="ARBA00005513"/>
    </source>
</evidence>
<dbReference type="EMBL" id="WKPJ01000015">
    <property type="protein sequence ID" value="MSA89779.1"/>
    <property type="molecule type" value="Genomic_DNA"/>
</dbReference>
<dbReference type="CDD" id="cd06503">
    <property type="entry name" value="ATP-synt_Fo_b"/>
    <property type="match status" value="1"/>
</dbReference>
<evidence type="ECO:0000256" key="10">
    <source>
        <dbReference type="ARBA" id="ARBA00023310"/>
    </source>
</evidence>
<comment type="function">
    <text evidence="11 13">F(1)F(0) ATP synthase produces ATP from ADP in the presence of a proton or sodium gradient. F-type ATPases consist of two structural domains, F(1) containing the extramembraneous catalytic core and F(0) containing the membrane proton channel, linked together by a central stalk and a peripheral stalk. During catalysis, ATP synthesis in the catalytic domain of F(1) is coupled via a rotary mechanism of the central stalk subunits to proton translocation.</text>
</comment>
<dbReference type="SUPFAM" id="SSF81573">
    <property type="entry name" value="F1F0 ATP synthase subunit B, membrane domain"/>
    <property type="match status" value="1"/>
</dbReference>
<keyword evidence="4 13" id="KW-0138">CF(0)</keyword>
<dbReference type="EMBL" id="WKPI01000017">
    <property type="protein sequence ID" value="MSC33534.1"/>
    <property type="molecule type" value="Genomic_DNA"/>
</dbReference>
<feature type="coiled-coil region" evidence="15">
    <location>
        <begin position="40"/>
        <end position="81"/>
    </location>
</feature>
<gene>
    <name evidence="13 16" type="primary">atpF</name>
    <name evidence="17" type="ORF">GKD88_10420</name>
    <name evidence="16" type="ORF">GKE08_10620</name>
</gene>
<evidence type="ECO:0000256" key="9">
    <source>
        <dbReference type="ARBA" id="ARBA00023136"/>
    </source>
</evidence>
<dbReference type="InterPro" id="IPR005864">
    <property type="entry name" value="ATP_synth_F0_bsu_bac"/>
</dbReference>
<evidence type="ECO:0000313" key="19">
    <source>
        <dbReference type="Proteomes" id="UP000480929"/>
    </source>
</evidence>
<accession>A0A6N7S7K4</accession>
<dbReference type="PANTHER" id="PTHR33445:SF1">
    <property type="entry name" value="ATP SYNTHASE SUBUNIT B"/>
    <property type="match status" value="1"/>
</dbReference>
<dbReference type="GO" id="GO:0046933">
    <property type="term" value="F:proton-transporting ATP synthase activity, rotational mechanism"/>
    <property type="evidence" value="ECO:0007669"/>
    <property type="project" value="UniProtKB-UniRule"/>
</dbReference>
<dbReference type="InterPro" id="IPR002146">
    <property type="entry name" value="ATP_synth_b/b'su_bac/chlpt"/>
</dbReference>
<organism evidence="16 18">
    <name type="scientific">Holdemania massiliensis</name>
    <dbReference type="NCBI Taxonomy" id="1468449"/>
    <lineage>
        <taxon>Bacteria</taxon>
        <taxon>Bacillati</taxon>
        <taxon>Bacillota</taxon>
        <taxon>Erysipelotrichia</taxon>
        <taxon>Erysipelotrichales</taxon>
        <taxon>Erysipelotrichaceae</taxon>
        <taxon>Holdemania</taxon>
    </lineage>
</organism>
<proteinExistence type="inferred from homology"/>
<comment type="caution">
    <text evidence="16">The sequence shown here is derived from an EMBL/GenBank/DDBJ whole genome shotgun (WGS) entry which is preliminary data.</text>
</comment>
<comment type="function">
    <text evidence="13">Component of the F(0) channel, it forms part of the peripheral stalk, linking F(1) to F(0).</text>
</comment>
<evidence type="ECO:0000256" key="13">
    <source>
        <dbReference type="HAMAP-Rule" id="MF_01398"/>
    </source>
</evidence>
<sequence>MIDIDVIGQLLPNPITMLTQLCSTLVLFLIIKKFLWKSITNMLERRAEKMQEELTASEQAHQQALQDREDARLQLKEAVTRSQTIIEKATVEAKSVREEIVRKAKTEADDQIVRARGQIELERSQMQSEIHKEMVEVAMSAAEKLIGEKSNEASDRQAVDQFVKEVTAYGQSGR</sequence>
<evidence type="ECO:0000256" key="11">
    <source>
        <dbReference type="ARBA" id="ARBA00025198"/>
    </source>
</evidence>
<dbReference type="InterPro" id="IPR028987">
    <property type="entry name" value="ATP_synth_B-like_membr_sf"/>
</dbReference>
<keyword evidence="9 13" id="KW-0472">Membrane</keyword>
<evidence type="ECO:0000256" key="12">
    <source>
        <dbReference type="ARBA" id="ARBA00037847"/>
    </source>
</evidence>
<keyword evidence="10 13" id="KW-0066">ATP synthesis</keyword>
<name>A0A6N7S7K4_9FIRM</name>
<evidence type="ECO:0000256" key="3">
    <source>
        <dbReference type="ARBA" id="ARBA00022475"/>
    </source>
</evidence>
<evidence type="ECO:0000313" key="16">
    <source>
        <dbReference type="EMBL" id="MSA89779.1"/>
    </source>
</evidence>